<dbReference type="AlphaFoldDB" id="A0A9D4DEA8"/>
<reference evidence="1" key="1">
    <citation type="journal article" date="2019" name="bioRxiv">
        <title>The Genome of the Zebra Mussel, Dreissena polymorpha: A Resource for Invasive Species Research.</title>
        <authorList>
            <person name="McCartney M.A."/>
            <person name="Auch B."/>
            <person name="Kono T."/>
            <person name="Mallez S."/>
            <person name="Zhang Y."/>
            <person name="Obille A."/>
            <person name="Becker A."/>
            <person name="Abrahante J.E."/>
            <person name="Garbe J."/>
            <person name="Badalamenti J.P."/>
            <person name="Herman A."/>
            <person name="Mangelson H."/>
            <person name="Liachko I."/>
            <person name="Sullivan S."/>
            <person name="Sone E.D."/>
            <person name="Koren S."/>
            <person name="Silverstein K.A.T."/>
            <person name="Beckman K.B."/>
            <person name="Gohl D.M."/>
        </authorList>
    </citation>
    <scope>NUCLEOTIDE SEQUENCE</scope>
    <source>
        <strain evidence="1">Duluth1</strain>
        <tissue evidence="1">Whole animal</tissue>
    </source>
</reference>
<name>A0A9D4DEA8_DREPO</name>
<dbReference type="EMBL" id="JAIWYP010000011">
    <property type="protein sequence ID" value="KAH3742203.1"/>
    <property type="molecule type" value="Genomic_DNA"/>
</dbReference>
<accession>A0A9D4DEA8</accession>
<comment type="caution">
    <text evidence="1">The sequence shown here is derived from an EMBL/GenBank/DDBJ whole genome shotgun (WGS) entry which is preliminary data.</text>
</comment>
<proteinExistence type="predicted"/>
<gene>
    <name evidence="1" type="ORF">DPMN_048940</name>
</gene>
<evidence type="ECO:0000313" key="2">
    <source>
        <dbReference type="Proteomes" id="UP000828390"/>
    </source>
</evidence>
<keyword evidence="2" id="KW-1185">Reference proteome</keyword>
<organism evidence="1 2">
    <name type="scientific">Dreissena polymorpha</name>
    <name type="common">Zebra mussel</name>
    <name type="synonym">Mytilus polymorpha</name>
    <dbReference type="NCBI Taxonomy" id="45954"/>
    <lineage>
        <taxon>Eukaryota</taxon>
        <taxon>Metazoa</taxon>
        <taxon>Spiralia</taxon>
        <taxon>Lophotrochozoa</taxon>
        <taxon>Mollusca</taxon>
        <taxon>Bivalvia</taxon>
        <taxon>Autobranchia</taxon>
        <taxon>Heteroconchia</taxon>
        <taxon>Euheterodonta</taxon>
        <taxon>Imparidentia</taxon>
        <taxon>Neoheterodontei</taxon>
        <taxon>Myida</taxon>
        <taxon>Dreissenoidea</taxon>
        <taxon>Dreissenidae</taxon>
        <taxon>Dreissena</taxon>
    </lineage>
</organism>
<protein>
    <submittedName>
        <fullName evidence="1">Uncharacterized protein</fullName>
    </submittedName>
</protein>
<sequence length="369" mass="41801">MYVMAEEVMSEVVVNESVVKGVVCSVWGMSVVNNELSEVLIRECVMSPWVSKSVKFEIRERSVMSLSVNETVSERCSERMSMWMMSGWMMGDGLWMMSEEWYGSSERGSSKWVSELGSLLVNEYGMSKSLVSEVWVSGGSEFPVIHEGENERGSPLLSASVSESVRIEFVSEVCMNWRKMGEVMSKSVICDKGMSESLLSECVSESVSEWWVSEWVSEVVVMSELVMSESVVNNWWVISEVQVLSKLVSVLVSEECVGCCVSEWISELGIRERFVMSGGYVLNESVNESVSESVICELGLLYEMVSNWLVISEYVMILEYVMNEWQMSELVNSELVSKWVCREVVSPWLRRLSKSVGEIKYARESNVLQ</sequence>
<reference evidence="1" key="2">
    <citation type="submission" date="2020-11" db="EMBL/GenBank/DDBJ databases">
        <authorList>
            <person name="McCartney M.A."/>
            <person name="Auch B."/>
            <person name="Kono T."/>
            <person name="Mallez S."/>
            <person name="Becker A."/>
            <person name="Gohl D.M."/>
            <person name="Silverstein K.A.T."/>
            <person name="Koren S."/>
            <person name="Bechman K.B."/>
            <person name="Herman A."/>
            <person name="Abrahante J.E."/>
            <person name="Garbe J."/>
        </authorList>
    </citation>
    <scope>NUCLEOTIDE SEQUENCE</scope>
    <source>
        <strain evidence="1">Duluth1</strain>
        <tissue evidence="1">Whole animal</tissue>
    </source>
</reference>
<dbReference type="Proteomes" id="UP000828390">
    <property type="component" value="Unassembled WGS sequence"/>
</dbReference>
<evidence type="ECO:0000313" key="1">
    <source>
        <dbReference type="EMBL" id="KAH3742203.1"/>
    </source>
</evidence>